<organism evidence="1 2">
    <name type="scientific">Ligilactobacillus salivarius NIAS840</name>
    <dbReference type="NCBI Taxonomy" id="1029822"/>
    <lineage>
        <taxon>Bacteria</taxon>
        <taxon>Bacillati</taxon>
        <taxon>Bacillota</taxon>
        <taxon>Bacilli</taxon>
        <taxon>Lactobacillales</taxon>
        <taxon>Lactobacillaceae</taxon>
        <taxon>Ligilactobacillus</taxon>
    </lineage>
</organism>
<name>F5VCJ8_9LACO</name>
<dbReference type="AlphaFoldDB" id="F5VCJ8"/>
<dbReference type="PATRIC" id="fig|1029822.3.peg.328"/>
<dbReference type="RefSeq" id="WP_003705236.1">
    <property type="nucleotide sequence ID" value="NZ_AFMN01000001.1"/>
</dbReference>
<accession>F5VCJ8</accession>
<gene>
    <name evidence="1" type="ORF">NIAS840_00328</name>
</gene>
<dbReference type="EMBL" id="AFMN01000001">
    <property type="protein sequence ID" value="EGL98630.1"/>
    <property type="molecule type" value="Genomic_DNA"/>
</dbReference>
<proteinExistence type="predicted"/>
<dbReference type="Pfam" id="PF13289">
    <property type="entry name" value="SIR2_2"/>
    <property type="match status" value="1"/>
</dbReference>
<reference evidence="1 2" key="1">
    <citation type="journal article" date="2011" name="J. Bacteriol.">
        <title>Genome Sequence of Lactobacillus salivarius NIAS840, Isolated from Chicken Intestine.</title>
        <authorList>
            <person name="Ham J.S."/>
            <person name="Kim H.W."/>
            <person name="Seol K.H."/>
            <person name="Jang A."/>
            <person name="Jeong S.G."/>
            <person name="Oh M.H."/>
            <person name="Kim D.H."/>
            <person name="Kang D.K."/>
            <person name="Kim G.B."/>
            <person name="Cha C.J."/>
        </authorList>
    </citation>
    <scope>NUCLEOTIDE SEQUENCE [LARGE SCALE GENOMIC DNA]</scope>
    <source>
        <strain evidence="1 2">NIAS840</strain>
    </source>
</reference>
<dbReference type="Proteomes" id="UP000006227">
    <property type="component" value="Unassembled WGS sequence"/>
</dbReference>
<evidence type="ECO:0000313" key="2">
    <source>
        <dbReference type="Proteomes" id="UP000006227"/>
    </source>
</evidence>
<comment type="caution">
    <text evidence="1">The sequence shown here is derived from an EMBL/GenBank/DDBJ whole genome shotgun (WGS) entry which is preliminary data.</text>
</comment>
<evidence type="ECO:0000313" key="1">
    <source>
        <dbReference type="EMBL" id="EGL98630.1"/>
    </source>
</evidence>
<sequence>MNDTNKVEILRQLAITKQLNFLIGSGASVPAIPLMSQCSNNTDLVKVIRDKSNLLLESDDKLSKNDDIRIVLGTYEKLIYAISDVLNLSNSRQTPKEANIFTTNYDLFIEKAVDKILGHTPLVFNDGARGYFSRYLDSSNFNRMVAYKGLNNNYVDELPSLTLIKPHGSVNWEKDVNERVIIKNKVVDNPVVVPPTGYEGQDTFLNNHFHDMLRVFQLELDKPESVLFVLGFSFQDDHIARMIRRALENRRLMIECFCWSDDDKEEYLKNLKYNNRPPKNLKFITPSELGKKHLGLNDLGDILLGDFK</sequence>
<protein>
    <submittedName>
        <fullName evidence="1">Uncharacterized protein</fullName>
    </submittedName>
</protein>